<keyword evidence="1" id="KW-0472">Membrane</keyword>
<reference evidence="2 3" key="1">
    <citation type="journal article" date="2016" name="Nat. Commun.">
        <title>Thousands of microbial genomes shed light on interconnected biogeochemical processes in an aquifer system.</title>
        <authorList>
            <person name="Anantharaman K."/>
            <person name="Brown C.T."/>
            <person name="Hug L.A."/>
            <person name="Sharon I."/>
            <person name="Castelle C.J."/>
            <person name="Probst A.J."/>
            <person name="Thomas B.C."/>
            <person name="Singh A."/>
            <person name="Wilkins M.J."/>
            <person name="Karaoz U."/>
            <person name="Brodie E.L."/>
            <person name="Williams K.H."/>
            <person name="Hubbard S.S."/>
            <person name="Banfield J.F."/>
        </authorList>
    </citation>
    <scope>NUCLEOTIDE SEQUENCE [LARGE SCALE GENOMIC DNA]</scope>
</reference>
<comment type="caution">
    <text evidence="2">The sequence shown here is derived from an EMBL/GenBank/DDBJ whole genome shotgun (WGS) entry which is preliminary data.</text>
</comment>
<feature type="transmembrane region" description="Helical" evidence="1">
    <location>
        <begin position="39"/>
        <end position="63"/>
    </location>
</feature>
<sequence length="155" mass="17542">MGNIVTIIKRKPATFLFISLGYLVLVGFLKWNIHPPLSMVWYLIGGLFGVYFLDIAEVFFHLVPSPFRTIVFAIGFMGVSLFIVTSSGSLLASGLVLSLYLTLMFWQIGEWQLHGNLNDWYRMIASPVTPVMQQLLLVGFIVVFFVETLSFIRIS</sequence>
<keyword evidence="1" id="KW-0812">Transmembrane</keyword>
<evidence type="ECO:0000313" key="3">
    <source>
        <dbReference type="Proteomes" id="UP000177268"/>
    </source>
</evidence>
<keyword evidence="1" id="KW-1133">Transmembrane helix</keyword>
<dbReference type="AlphaFoldDB" id="A0A1F5ZHN3"/>
<dbReference type="Proteomes" id="UP000177268">
    <property type="component" value="Unassembled WGS sequence"/>
</dbReference>
<feature type="transmembrane region" description="Helical" evidence="1">
    <location>
        <begin position="12"/>
        <end position="33"/>
    </location>
</feature>
<gene>
    <name evidence="2" type="ORF">A2Z00_03275</name>
</gene>
<proteinExistence type="predicted"/>
<dbReference type="STRING" id="1798370.A2Z00_03275"/>
<dbReference type="EMBL" id="MFIZ01000005">
    <property type="protein sequence ID" value="OGG12028.1"/>
    <property type="molecule type" value="Genomic_DNA"/>
</dbReference>
<accession>A0A1F5ZHN3</accession>
<evidence type="ECO:0000256" key="1">
    <source>
        <dbReference type="SAM" id="Phobius"/>
    </source>
</evidence>
<organism evidence="2 3">
    <name type="scientific">Candidatus Gottesmanbacteria bacterium RBG_13_45_10</name>
    <dbReference type="NCBI Taxonomy" id="1798370"/>
    <lineage>
        <taxon>Bacteria</taxon>
        <taxon>Candidatus Gottesmaniibacteriota</taxon>
    </lineage>
</organism>
<feature type="transmembrane region" description="Helical" evidence="1">
    <location>
        <begin position="131"/>
        <end position="152"/>
    </location>
</feature>
<feature type="transmembrane region" description="Helical" evidence="1">
    <location>
        <begin position="70"/>
        <end position="103"/>
    </location>
</feature>
<protein>
    <submittedName>
        <fullName evidence="2">Uncharacterized protein</fullName>
    </submittedName>
</protein>
<evidence type="ECO:0000313" key="2">
    <source>
        <dbReference type="EMBL" id="OGG12028.1"/>
    </source>
</evidence>
<name>A0A1F5ZHN3_9BACT</name>